<accession>A0A3S5EMB3</accession>
<protein>
    <submittedName>
        <fullName evidence="2">Iron-sulfur cluster biosynthesis transcriptional regulator SufR</fullName>
    </submittedName>
</protein>
<evidence type="ECO:0000313" key="2">
    <source>
        <dbReference type="EMBL" id="VEG75435.1"/>
    </source>
</evidence>
<dbReference type="Proteomes" id="UP000276899">
    <property type="component" value="Chromosome"/>
</dbReference>
<dbReference type="EMBL" id="LR134363">
    <property type="protein sequence ID" value="VEG75435.1"/>
    <property type="molecule type" value="Genomic_DNA"/>
</dbReference>
<dbReference type="AlphaFoldDB" id="A0A3S5EMB3"/>
<dbReference type="STRING" id="1278298.GCA_000428685_00536"/>
<dbReference type="InterPro" id="IPR050313">
    <property type="entry name" value="Carb_Metab_HTH_regulators"/>
</dbReference>
<evidence type="ECO:0000256" key="1">
    <source>
        <dbReference type="SAM" id="MobiDB-lite"/>
    </source>
</evidence>
<dbReference type="PANTHER" id="PTHR30363:SF28">
    <property type="entry name" value="TRANSCRIPTIONAL REGULATORY PROTEIN-RELATED"/>
    <property type="match status" value="1"/>
</dbReference>
<feature type="compositionally biased region" description="Low complexity" evidence="1">
    <location>
        <begin position="240"/>
        <end position="253"/>
    </location>
</feature>
<proteinExistence type="predicted"/>
<dbReference type="SUPFAM" id="SSF46785">
    <property type="entry name" value="Winged helix' DNA-binding domain"/>
    <property type="match status" value="1"/>
</dbReference>
<keyword evidence="3" id="KW-1185">Reference proteome</keyword>
<dbReference type="CDD" id="cd00090">
    <property type="entry name" value="HTH_ARSR"/>
    <property type="match status" value="1"/>
</dbReference>
<gene>
    <name evidence="2" type="ORF">NCTC11923_02103</name>
</gene>
<evidence type="ECO:0000313" key="3">
    <source>
        <dbReference type="Proteomes" id="UP000276899"/>
    </source>
</evidence>
<feature type="region of interest" description="Disordered" evidence="1">
    <location>
        <begin position="232"/>
        <end position="253"/>
    </location>
</feature>
<dbReference type="PANTHER" id="PTHR30363">
    <property type="entry name" value="HTH-TYPE TRANSCRIPTIONAL REGULATOR SRLR-RELATED"/>
    <property type="match status" value="1"/>
</dbReference>
<dbReference type="Gene3D" id="1.10.10.10">
    <property type="entry name" value="Winged helix-like DNA-binding domain superfamily/Winged helix DNA-binding domain"/>
    <property type="match status" value="1"/>
</dbReference>
<dbReference type="InterPro" id="IPR036388">
    <property type="entry name" value="WH-like_DNA-bd_sf"/>
</dbReference>
<organism evidence="2 3">
    <name type="scientific">Actinomyces slackii</name>
    <dbReference type="NCBI Taxonomy" id="52774"/>
    <lineage>
        <taxon>Bacteria</taxon>
        <taxon>Bacillati</taxon>
        <taxon>Actinomycetota</taxon>
        <taxon>Actinomycetes</taxon>
        <taxon>Actinomycetales</taxon>
        <taxon>Actinomycetaceae</taxon>
        <taxon>Actinomyces</taxon>
    </lineage>
</organism>
<name>A0A3S5EMB3_9ACTO</name>
<reference evidence="2 3" key="1">
    <citation type="submission" date="2018-12" db="EMBL/GenBank/DDBJ databases">
        <authorList>
            <consortium name="Pathogen Informatics"/>
        </authorList>
    </citation>
    <scope>NUCLEOTIDE SEQUENCE [LARGE SCALE GENOMIC DNA]</scope>
    <source>
        <strain evidence="2 3">NCTC11923</strain>
    </source>
</reference>
<dbReference type="Pfam" id="PF12840">
    <property type="entry name" value="HTH_20"/>
    <property type="match status" value="1"/>
</dbReference>
<sequence length="253" mass="26580">MRAMAAPADDDSTRARVLDLIAEKGPVSAAQLAKVLSLTPAAVRRHISALEDEEQIEVHSPATMGKRGRGRPARHYVLTATARTSFAEGYSDLANRALRYLSQVAGDGAVDSFAAARGRDLERRYSGAVEAVGKDPAERARALADALTLDGYAASVRDVGDGSYAVQLCQGHCPVRDVAGEFHELCDAETQAISRLVGVPVQRLATLAGGEHVCTTHIPIAMPALRKRAVRAAKGAQGLRPPAAGRQGPAATS</sequence>
<dbReference type="InterPro" id="IPR036390">
    <property type="entry name" value="WH_DNA-bd_sf"/>
</dbReference>
<dbReference type="InterPro" id="IPR011991">
    <property type="entry name" value="ArsR-like_HTH"/>
</dbReference>
<dbReference type="KEGG" id="asla:NCTC11923_02103"/>